<dbReference type="Pfam" id="PF02594">
    <property type="entry name" value="DUF167"/>
    <property type="match status" value="1"/>
</dbReference>
<dbReference type="EMBL" id="JAAGBB010000041">
    <property type="protein sequence ID" value="MBR0667806.1"/>
    <property type="molecule type" value="Genomic_DNA"/>
</dbReference>
<dbReference type="InterPro" id="IPR003746">
    <property type="entry name" value="DUF167"/>
</dbReference>
<feature type="compositionally biased region" description="Basic and acidic residues" evidence="3">
    <location>
        <begin position="1"/>
        <end position="19"/>
    </location>
</feature>
<evidence type="ECO:0000256" key="2">
    <source>
        <dbReference type="HAMAP-Rule" id="MF_00634"/>
    </source>
</evidence>
<comment type="caution">
    <text evidence="4">The sequence shown here is derived from an EMBL/GenBank/DDBJ whole genome shotgun (WGS) entry which is preliminary data.</text>
</comment>
<dbReference type="InterPro" id="IPR036591">
    <property type="entry name" value="YggU-like_sf"/>
</dbReference>
<proteinExistence type="inferred from homology"/>
<dbReference type="Proteomes" id="UP001196870">
    <property type="component" value="Unassembled WGS sequence"/>
</dbReference>
<feature type="region of interest" description="Disordered" evidence="3">
    <location>
        <begin position="1"/>
        <end position="22"/>
    </location>
</feature>
<sequence length="111" mass="11228">MSALDDRSAEGRGAWRPDTDGVTLRVKAQPRARRAAVGGLAPAVDGARLRVAVTEAAEDGRANDAVCAAIARALGVPASAVALRQGAAAREKLLHVAGDAPALIARLEGLA</sequence>
<keyword evidence="5" id="KW-1185">Reference proteome</keyword>
<comment type="similarity">
    <text evidence="1 2">Belongs to the UPF0235 family.</text>
</comment>
<dbReference type="NCBIfam" id="TIGR00251">
    <property type="entry name" value="DUF167 family protein"/>
    <property type="match status" value="1"/>
</dbReference>
<evidence type="ECO:0000313" key="4">
    <source>
        <dbReference type="EMBL" id="MBR0667806.1"/>
    </source>
</evidence>
<dbReference type="HAMAP" id="MF_00634">
    <property type="entry name" value="UPF0235"/>
    <property type="match status" value="1"/>
</dbReference>
<name>A0ABS5F5F9_9PROT</name>
<dbReference type="PANTHER" id="PTHR13420">
    <property type="entry name" value="UPF0235 PROTEIN C15ORF40"/>
    <property type="match status" value="1"/>
</dbReference>
<dbReference type="SUPFAM" id="SSF69786">
    <property type="entry name" value="YggU-like"/>
    <property type="match status" value="1"/>
</dbReference>
<dbReference type="SMART" id="SM01152">
    <property type="entry name" value="DUF167"/>
    <property type="match status" value="1"/>
</dbReference>
<evidence type="ECO:0000256" key="3">
    <source>
        <dbReference type="SAM" id="MobiDB-lite"/>
    </source>
</evidence>
<evidence type="ECO:0000256" key="1">
    <source>
        <dbReference type="ARBA" id="ARBA00010364"/>
    </source>
</evidence>
<reference evidence="5" key="1">
    <citation type="journal article" date="2021" name="Syst. Appl. Microbiol.">
        <title>Roseomonas hellenica sp. nov., isolated from roots of wild-growing Alkanna tinctoria.</title>
        <authorList>
            <person name="Rat A."/>
            <person name="Naranjo H.D."/>
            <person name="Lebbe L."/>
            <person name="Cnockaert M."/>
            <person name="Krigas N."/>
            <person name="Grigoriadou K."/>
            <person name="Maloupa E."/>
            <person name="Willems A."/>
        </authorList>
    </citation>
    <scope>NUCLEOTIDE SEQUENCE [LARGE SCALE GENOMIC DNA]</scope>
    <source>
        <strain evidence="5">LMG 31523</strain>
    </source>
</reference>
<dbReference type="PANTHER" id="PTHR13420:SF7">
    <property type="entry name" value="UPF0235 PROTEIN C15ORF40"/>
    <property type="match status" value="1"/>
</dbReference>
<protein>
    <recommendedName>
        <fullName evidence="2">UPF0235 protein GXW71_25850</fullName>
    </recommendedName>
</protein>
<evidence type="ECO:0000313" key="5">
    <source>
        <dbReference type="Proteomes" id="UP001196870"/>
    </source>
</evidence>
<accession>A0ABS5F5F9</accession>
<organism evidence="4 5">
    <name type="scientific">Plastoroseomonas hellenica</name>
    <dbReference type="NCBI Taxonomy" id="2687306"/>
    <lineage>
        <taxon>Bacteria</taxon>
        <taxon>Pseudomonadati</taxon>
        <taxon>Pseudomonadota</taxon>
        <taxon>Alphaproteobacteria</taxon>
        <taxon>Acetobacterales</taxon>
        <taxon>Acetobacteraceae</taxon>
        <taxon>Plastoroseomonas</taxon>
    </lineage>
</organism>
<gene>
    <name evidence="4" type="ORF">GXW71_25850</name>
</gene>
<dbReference type="Gene3D" id="3.30.1200.10">
    <property type="entry name" value="YggU-like"/>
    <property type="match status" value="1"/>
</dbReference>